<keyword evidence="3" id="KW-1185">Reference proteome</keyword>
<reference evidence="2" key="1">
    <citation type="submission" date="2021-02" db="EMBL/GenBank/DDBJ databases">
        <authorList>
            <person name="Nowell W R."/>
        </authorList>
    </citation>
    <scope>NUCLEOTIDE SEQUENCE</scope>
</reference>
<evidence type="ECO:0000313" key="2">
    <source>
        <dbReference type="EMBL" id="CAF1524557.1"/>
    </source>
</evidence>
<evidence type="ECO:0000313" key="1">
    <source>
        <dbReference type="EMBL" id="CAF1242638.1"/>
    </source>
</evidence>
<evidence type="ECO:0000313" key="3">
    <source>
        <dbReference type="Proteomes" id="UP000663870"/>
    </source>
</evidence>
<name>A0A815V187_9BILA</name>
<dbReference type="Proteomes" id="UP000663854">
    <property type="component" value="Unassembled WGS sequence"/>
</dbReference>
<protein>
    <submittedName>
        <fullName evidence="2">Uncharacterized protein</fullName>
    </submittedName>
</protein>
<gene>
    <name evidence="2" type="ORF">JXQ802_LOCUS41803</name>
    <name evidence="1" type="ORF">PYM288_LOCUS26958</name>
</gene>
<dbReference type="Proteomes" id="UP000663870">
    <property type="component" value="Unassembled WGS sequence"/>
</dbReference>
<dbReference type="AlphaFoldDB" id="A0A815V187"/>
<accession>A0A815V187</accession>
<dbReference type="EMBL" id="CAJNOL010002717">
    <property type="protein sequence ID" value="CAF1524557.1"/>
    <property type="molecule type" value="Genomic_DNA"/>
</dbReference>
<sequence>MDLSYGAKPNWIGSFFVMPVCNQNVCCCLTGEVQVTERAKLFMTISGKLKGQCKGLRTLFLPTLKPNTYSTTLPIIGELKLSEDSSTLTAKSPLGWECNGRAVRQ</sequence>
<comment type="caution">
    <text evidence="2">The sequence shown here is derived from an EMBL/GenBank/DDBJ whole genome shotgun (WGS) entry which is preliminary data.</text>
</comment>
<organism evidence="2 3">
    <name type="scientific">Rotaria sordida</name>
    <dbReference type="NCBI Taxonomy" id="392033"/>
    <lineage>
        <taxon>Eukaryota</taxon>
        <taxon>Metazoa</taxon>
        <taxon>Spiralia</taxon>
        <taxon>Gnathifera</taxon>
        <taxon>Rotifera</taxon>
        <taxon>Eurotatoria</taxon>
        <taxon>Bdelloidea</taxon>
        <taxon>Philodinida</taxon>
        <taxon>Philodinidae</taxon>
        <taxon>Rotaria</taxon>
    </lineage>
</organism>
<proteinExistence type="predicted"/>
<dbReference type="EMBL" id="CAJNOH010001697">
    <property type="protein sequence ID" value="CAF1242638.1"/>
    <property type="molecule type" value="Genomic_DNA"/>
</dbReference>